<dbReference type="Proteomes" id="UP000221947">
    <property type="component" value="Segment"/>
</dbReference>
<evidence type="ECO:0000313" key="2">
    <source>
        <dbReference type="Proteomes" id="UP000221947"/>
    </source>
</evidence>
<reference evidence="1 2" key="1">
    <citation type="submission" date="2015-04" db="EMBL/GenBank/DDBJ databases">
        <authorList>
            <person name="Schouten J.T."/>
            <person name="Crockett J.T."/>
            <person name="Hodson T.S."/>
            <person name="Hyde J.R."/>
            <person name="Smith T.A."/>
            <person name="Merrill B.D."/>
            <person name="Crook M.B."/>
            <person name="Griffitts J.S."/>
            <person name="Burnett S.H."/>
            <person name="Grose J.H."/>
            <person name="Breakwell D.P."/>
        </authorList>
    </citation>
    <scope>NUCLEOTIDE SEQUENCE [LARGE SCALE GENOMIC DNA]</scope>
</reference>
<organism evidence="1 2">
    <name type="scientific">Sinorhizobium phage phiM7</name>
    <dbReference type="NCBI Taxonomy" id="1647403"/>
    <lineage>
        <taxon>Viruses</taxon>
        <taxon>Duplodnaviria</taxon>
        <taxon>Heunggongvirae</taxon>
        <taxon>Uroviricota</taxon>
        <taxon>Caudoviricetes</taxon>
        <taxon>Emdodecavirus</taxon>
        <taxon>Emdodecavirus M7</taxon>
    </lineage>
</organism>
<keyword evidence="2" id="KW-1185">Reference proteome</keyword>
<proteinExistence type="predicted"/>
<sequence>MATCSVVFTKISGSSDVIDANLVSSELASGAASTASPAEFNYVILTPLDGNMWAAFTTDGSVPNASVATARIPLVNGVPFALYIRKGTRVAVLDRA</sequence>
<gene>
    <name evidence="1" type="ORF">PHIM7_309</name>
</gene>
<name>A0A0F6WC23_9CAUD</name>
<evidence type="ECO:0000313" key="1">
    <source>
        <dbReference type="EMBL" id="AKF12855.1"/>
    </source>
</evidence>
<dbReference type="EMBL" id="KR052480">
    <property type="protein sequence ID" value="AKF12855.1"/>
    <property type="molecule type" value="Genomic_DNA"/>
</dbReference>
<protein>
    <submittedName>
        <fullName evidence="1">Uncharacterized protein</fullName>
    </submittedName>
</protein>
<accession>A0A0F6WC23</accession>